<dbReference type="Proteomes" id="UP000323917">
    <property type="component" value="Chromosome"/>
</dbReference>
<evidence type="ECO:0000256" key="2">
    <source>
        <dbReference type="ARBA" id="ARBA00004141"/>
    </source>
</evidence>
<evidence type="ECO:0000256" key="8">
    <source>
        <dbReference type="ARBA" id="ARBA00022679"/>
    </source>
</evidence>
<dbReference type="EMBL" id="CP042913">
    <property type="protein sequence ID" value="QEG36604.1"/>
    <property type="molecule type" value="Genomic_DNA"/>
</dbReference>
<evidence type="ECO:0000313" key="18">
    <source>
        <dbReference type="EMBL" id="QEG36604.1"/>
    </source>
</evidence>
<evidence type="ECO:0000256" key="14">
    <source>
        <dbReference type="ARBA" id="ARBA00023264"/>
    </source>
</evidence>
<comment type="similarity">
    <text evidence="4 16">Belongs to the CDP-alcohol phosphatidyltransferase class-I family.</text>
</comment>
<name>A0A5B9QC44_9BACT</name>
<dbReference type="OrthoDB" id="9777147at2"/>
<dbReference type="PROSITE" id="PS00379">
    <property type="entry name" value="CDP_ALCOHOL_P_TRANSF"/>
    <property type="match status" value="1"/>
</dbReference>
<keyword evidence="12 17" id="KW-0472">Membrane</keyword>
<keyword evidence="7" id="KW-0444">Lipid biosynthesis</keyword>
<organism evidence="18 19">
    <name type="scientific">Bythopirellula goksoeyrii</name>
    <dbReference type="NCBI Taxonomy" id="1400387"/>
    <lineage>
        <taxon>Bacteria</taxon>
        <taxon>Pseudomonadati</taxon>
        <taxon>Planctomycetota</taxon>
        <taxon>Planctomycetia</taxon>
        <taxon>Pirellulales</taxon>
        <taxon>Lacipirellulaceae</taxon>
        <taxon>Bythopirellula</taxon>
    </lineage>
</organism>
<evidence type="ECO:0000256" key="12">
    <source>
        <dbReference type="ARBA" id="ARBA00023136"/>
    </source>
</evidence>
<evidence type="ECO:0000256" key="6">
    <source>
        <dbReference type="ARBA" id="ARBA00017171"/>
    </source>
</evidence>
<sequence>MRPIRAINVLPTLFTLGNLVCGFFAIVVASRIAKAGTVDILPSPKLETYRHIFDSIDPTHNLMLCGGLIFLAMLFDTFDGQVARITRTTSDFGGQLDSLCDAVSFGVAPAILLVKMCPDFTSVHREAVWSISALFACCATLRLARYNVETDETDDHGTFTGLPSPAAASVIASWAMFSYTLRNEINYENFAGYDWWLQRILPLCAIIIAVLMVSRIPYPHIVTQFVRGRRSFAHVVGLLFAIMLLVTFRWYVVPFVCGLYVAVPAAQYLWKLSRDKANLKKPVSGEVA</sequence>
<gene>
    <name evidence="18" type="ORF">Pr1d_39190</name>
</gene>
<evidence type="ECO:0000256" key="16">
    <source>
        <dbReference type="RuleBase" id="RU003750"/>
    </source>
</evidence>
<evidence type="ECO:0000256" key="1">
    <source>
        <dbReference type="ARBA" id="ARBA00000287"/>
    </source>
</evidence>
<dbReference type="GO" id="GO:0008654">
    <property type="term" value="P:phospholipid biosynthetic process"/>
    <property type="evidence" value="ECO:0007669"/>
    <property type="project" value="UniProtKB-KW"/>
</dbReference>
<dbReference type="NCBIfam" id="TIGR00473">
    <property type="entry name" value="pssA"/>
    <property type="match status" value="1"/>
</dbReference>
<feature type="transmembrane region" description="Helical" evidence="17">
    <location>
        <begin position="59"/>
        <end position="78"/>
    </location>
</feature>
<proteinExistence type="inferred from homology"/>
<keyword evidence="14" id="KW-1208">Phospholipid metabolism</keyword>
<reference evidence="18 19" key="1">
    <citation type="submission" date="2019-08" db="EMBL/GenBank/DDBJ databases">
        <title>Deep-cultivation of Planctomycetes and their phenomic and genomic characterization uncovers novel biology.</title>
        <authorList>
            <person name="Wiegand S."/>
            <person name="Jogler M."/>
            <person name="Boedeker C."/>
            <person name="Pinto D."/>
            <person name="Vollmers J."/>
            <person name="Rivas-Marin E."/>
            <person name="Kohn T."/>
            <person name="Peeters S.H."/>
            <person name="Heuer A."/>
            <person name="Rast P."/>
            <person name="Oberbeckmann S."/>
            <person name="Bunk B."/>
            <person name="Jeske O."/>
            <person name="Meyerdierks A."/>
            <person name="Storesund J.E."/>
            <person name="Kallscheuer N."/>
            <person name="Luecker S."/>
            <person name="Lage O.M."/>
            <person name="Pohl T."/>
            <person name="Merkel B.J."/>
            <person name="Hornburger P."/>
            <person name="Mueller R.-W."/>
            <person name="Bruemmer F."/>
            <person name="Labrenz M."/>
            <person name="Spormann A.M."/>
            <person name="Op den Camp H."/>
            <person name="Overmann J."/>
            <person name="Amann R."/>
            <person name="Jetten M.S.M."/>
            <person name="Mascher T."/>
            <person name="Medema M.H."/>
            <person name="Devos D.P."/>
            <person name="Kaster A.-K."/>
            <person name="Ovreas L."/>
            <person name="Rohde M."/>
            <person name="Galperin M.Y."/>
            <person name="Jogler C."/>
        </authorList>
    </citation>
    <scope>NUCLEOTIDE SEQUENCE [LARGE SCALE GENOMIC DNA]</scope>
    <source>
        <strain evidence="18 19">Pr1d</strain>
    </source>
</reference>
<evidence type="ECO:0000256" key="15">
    <source>
        <dbReference type="ARBA" id="ARBA00032361"/>
    </source>
</evidence>
<evidence type="ECO:0000256" key="5">
    <source>
        <dbReference type="ARBA" id="ARBA00013174"/>
    </source>
</evidence>
<evidence type="ECO:0000256" key="3">
    <source>
        <dbReference type="ARBA" id="ARBA00004308"/>
    </source>
</evidence>
<feature type="transmembrane region" description="Helical" evidence="17">
    <location>
        <begin position="156"/>
        <end position="176"/>
    </location>
</feature>
<dbReference type="GO" id="GO:0016020">
    <property type="term" value="C:membrane"/>
    <property type="evidence" value="ECO:0007669"/>
    <property type="project" value="UniProtKB-SubCell"/>
</dbReference>
<evidence type="ECO:0000256" key="13">
    <source>
        <dbReference type="ARBA" id="ARBA00023209"/>
    </source>
</evidence>
<keyword evidence="19" id="KW-1185">Reference proteome</keyword>
<dbReference type="RefSeq" id="WP_148074926.1">
    <property type="nucleotide sequence ID" value="NZ_CP042913.1"/>
</dbReference>
<evidence type="ECO:0000256" key="17">
    <source>
        <dbReference type="SAM" id="Phobius"/>
    </source>
</evidence>
<dbReference type="InterPro" id="IPR000462">
    <property type="entry name" value="CDP-OH_P_trans"/>
</dbReference>
<keyword evidence="10 17" id="KW-1133">Transmembrane helix</keyword>
<comment type="subcellular location">
    <subcellularLocation>
        <location evidence="3">Endomembrane system</location>
    </subcellularLocation>
    <subcellularLocation>
        <location evidence="2">Membrane</location>
        <topology evidence="2">Multi-pass membrane protein</topology>
    </subcellularLocation>
</comment>
<feature type="transmembrane region" description="Helical" evidence="17">
    <location>
        <begin position="230"/>
        <end position="246"/>
    </location>
</feature>
<evidence type="ECO:0000256" key="4">
    <source>
        <dbReference type="ARBA" id="ARBA00010441"/>
    </source>
</evidence>
<keyword evidence="13" id="KW-0594">Phospholipid biosynthesis</keyword>
<dbReference type="InterPro" id="IPR004533">
    <property type="entry name" value="CDP-diaglyc--ser_O-PTrfase"/>
</dbReference>
<evidence type="ECO:0000256" key="9">
    <source>
        <dbReference type="ARBA" id="ARBA00022692"/>
    </source>
</evidence>
<protein>
    <recommendedName>
        <fullName evidence="6">CDP-diacylglycerol--serine O-phosphatidyltransferase</fullName>
        <ecNumber evidence="5">2.7.8.8</ecNumber>
    </recommendedName>
    <alternativeName>
        <fullName evidence="15">Phosphatidylserine synthase</fullName>
    </alternativeName>
</protein>
<keyword evidence="9 17" id="KW-0812">Transmembrane</keyword>
<dbReference type="GO" id="GO:0003882">
    <property type="term" value="F:CDP-diacylglycerol-serine O-phosphatidyltransferase activity"/>
    <property type="evidence" value="ECO:0007669"/>
    <property type="project" value="UniProtKB-EC"/>
</dbReference>
<evidence type="ECO:0000256" key="11">
    <source>
        <dbReference type="ARBA" id="ARBA00023098"/>
    </source>
</evidence>
<keyword evidence="8 16" id="KW-0808">Transferase</keyword>
<dbReference type="InterPro" id="IPR048254">
    <property type="entry name" value="CDP_ALCOHOL_P_TRANSF_CS"/>
</dbReference>
<dbReference type="Gene3D" id="1.20.120.1760">
    <property type="match status" value="1"/>
</dbReference>
<evidence type="ECO:0000313" key="19">
    <source>
        <dbReference type="Proteomes" id="UP000323917"/>
    </source>
</evidence>
<dbReference type="GO" id="GO:0012505">
    <property type="term" value="C:endomembrane system"/>
    <property type="evidence" value="ECO:0007669"/>
    <property type="project" value="UniProtKB-SubCell"/>
</dbReference>
<dbReference type="KEGG" id="bgok:Pr1d_39190"/>
<dbReference type="AlphaFoldDB" id="A0A5B9QC44"/>
<evidence type="ECO:0000256" key="7">
    <source>
        <dbReference type="ARBA" id="ARBA00022516"/>
    </source>
</evidence>
<evidence type="ECO:0000256" key="10">
    <source>
        <dbReference type="ARBA" id="ARBA00022989"/>
    </source>
</evidence>
<dbReference type="EC" id="2.7.8.8" evidence="5"/>
<comment type="catalytic activity">
    <reaction evidence="1">
        <text>a CDP-1,2-diacyl-sn-glycerol + L-serine = a 1,2-diacyl-sn-glycero-3-phospho-L-serine + CMP + H(+)</text>
        <dbReference type="Rhea" id="RHEA:16913"/>
        <dbReference type="ChEBI" id="CHEBI:15378"/>
        <dbReference type="ChEBI" id="CHEBI:33384"/>
        <dbReference type="ChEBI" id="CHEBI:57262"/>
        <dbReference type="ChEBI" id="CHEBI:58332"/>
        <dbReference type="ChEBI" id="CHEBI:60377"/>
        <dbReference type="EC" id="2.7.8.8"/>
    </reaction>
</comment>
<dbReference type="Pfam" id="PF01066">
    <property type="entry name" value="CDP-OH_P_transf"/>
    <property type="match status" value="1"/>
</dbReference>
<accession>A0A5B9QC44</accession>
<keyword evidence="11" id="KW-0443">Lipid metabolism</keyword>
<feature type="transmembrane region" description="Helical" evidence="17">
    <location>
        <begin position="196"/>
        <end position="218"/>
    </location>
</feature>
<dbReference type="InterPro" id="IPR043130">
    <property type="entry name" value="CDP-OH_PTrfase_TM_dom"/>
</dbReference>